<keyword evidence="2" id="KW-0732">Signal</keyword>
<organism evidence="3 4">
    <name type="scientific">Gracilariopsis chorda</name>
    <dbReference type="NCBI Taxonomy" id="448386"/>
    <lineage>
        <taxon>Eukaryota</taxon>
        <taxon>Rhodophyta</taxon>
        <taxon>Florideophyceae</taxon>
        <taxon>Rhodymeniophycidae</taxon>
        <taxon>Gracilariales</taxon>
        <taxon>Gracilariaceae</taxon>
        <taxon>Gracilariopsis</taxon>
    </lineage>
</organism>
<dbReference type="EMBL" id="NBIV01000024">
    <property type="protein sequence ID" value="PXF47476.1"/>
    <property type="molecule type" value="Genomic_DNA"/>
</dbReference>
<feature type="chain" id="PRO_5015842695" evidence="2">
    <location>
        <begin position="24"/>
        <end position="252"/>
    </location>
</feature>
<evidence type="ECO:0000313" key="3">
    <source>
        <dbReference type="EMBL" id="PXF47476.1"/>
    </source>
</evidence>
<dbReference type="Proteomes" id="UP000247409">
    <property type="component" value="Unassembled WGS sequence"/>
</dbReference>
<comment type="caution">
    <text evidence="3">The sequence shown here is derived from an EMBL/GenBank/DDBJ whole genome shotgun (WGS) entry which is preliminary data.</text>
</comment>
<keyword evidence="4" id="KW-1185">Reference proteome</keyword>
<evidence type="ECO:0000256" key="2">
    <source>
        <dbReference type="SAM" id="SignalP"/>
    </source>
</evidence>
<sequence>MFPLSTPWMCACALLAAATRALAQHPVQFSASDISQISFYGASAVYRPDSCPNSISFNARVRQLAELSPEALGMYTSEIAADGQPCSSPTSVISFSPIGRPEHLPPQWVFEDAVQKGMPVNLTCGTWAFTVRYGYLNDVKTPNGYLDANKAYLDFAVYPYTTPFAFCSYVAERTDQSRAVDLAPFPTLDSWNSARAAKNLPPVTKGDQGEADDEAVASPDAAGGAEGEQGGALERIVERLGALNAVIGPKLE</sequence>
<protein>
    <submittedName>
        <fullName evidence="3">Uncharacterized protein</fullName>
    </submittedName>
</protein>
<feature type="region of interest" description="Disordered" evidence="1">
    <location>
        <begin position="196"/>
        <end position="230"/>
    </location>
</feature>
<dbReference type="AlphaFoldDB" id="A0A2V3IZ89"/>
<accession>A0A2V3IZ89</accession>
<feature type="signal peptide" evidence="2">
    <location>
        <begin position="1"/>
        <end position="23"/>
    </location>
</feature>
<name>A0A2V3IZ89_9FLOR</name>
<proteinExistence type="predicted"/>
<evidence type="ECO:0000313" key="4">
    <source>
        <dbReference type="Proteomes" id="UP000247409"/>
    </source>
</evidence>
<reference evidence="3 4" key="1">
    <citation type="journal article" date="2018" name="Mol. Biol. Evol.">
        <title>Analysis of the draft genome of the red seaweed Gracilariopsis chorda provides insights into genome size evolution in Rhodophyta.</title>
        <authorList>
            <person name="Lee J."/>
            <person name="Yang E.C."/>
            <person name="Graf L."/>
            <person name="Yang J.H."/>
            <person name="Qiu H."/>
            <person name="Zel Zion U."/>
            <person name="Chan C.X."/>
            <person name="Stephens T.G."/>
            <person name="Weber A.P.M."/>
            <person name="Boo G.H."/>
            <person name="Boo S.M."/>
            <person name="Kim K.M."/>
            <person name="Shin Y."/>
            <person name="Jung M."/>
            <person name="Lee S.J."/>
            <person name="Yim H.S."/>
            <person name="Lee J.H."/>
            <person name="Bhattacharya D."/>
            <person name="Yoon H.S."/>
        </authorList>
    </citation>
    <scope>NUCLEOTIDE SEQUENCE [LARGE SCALE GENOMIC DNA]</scope>
    <source>
        <strain evidence="3 4">SKKU-2015</strain>
        <tissue evidence="3">Whole body</tissue>
    </source>
</reference>
<evidence type="ECO:0000256" key="1">
    <source>
        <dbReference type="SAM" id="MobiDB-lite"/>
    </source>
</evidence>
<gene>
    <name evidence="3" type="ORF">BWQ96_02807</name>
</gene>